<evidence type="ECO:0000313" key="3">
    <source>
        <dbReference type="EMBL" id="QIP14368.1"/>
    </source>
</evidence>
<accession>A0A6G9APR6</accession>
<proteinExistence type="predicted"/>
<protein>
    <submittedName>
        <fullName evidence="3">Cupin domain-containing protein</fullName>
    </submittedName>
</protein>
<reference evidence="3 4" key="1">
    <citation type="submission" date="2020-03" db="EMBL/GenBank/DDBJ databases">
        <authorList>
            <person name="Kim M.K."/>
        </authorList>
    </citation>
    <scope>NUCLEOTIDE SEQUENCE [LARGE SCALE GENOMIC DNA]</scope>
    <source>
        <strain evidence="3 4">BT328</strain>
    </source>
</reference>
<dbReference type="InterPro" id="IPR014710">
    <property type="entry name" value="RmlC-like_jellyroll"/>
</dbReference>
<dbReference type="CDD" id="cd02234">
    <property type="entry name" value="cupin_BLR7677-like"/>
    <property type="match status" value="1"/>
</dbReference>
<dbReference type="Proteomes" id="UP000501802">
    <property type="component" value="Chromosome"/>
</dbReference>
<gene>
    <name evidence="3" type="ORF">G8759_17970</name>
</gene>
<dbReference type="EMBL" id="CP050063">
    <property type="protein sequence ID" value="QIP14368.1"/>
    <property type="molecule type" value="Genomic_DNA"/>
</dbReference>
<sequence>MKSILLLSIALIISITSRLSAQHTHTASAGNSEVSFAIIRQQVLADKGLENREVKLLIVDFPPNSTSTAHRHPCPTFGYVLEGEIESVFEGKTYLYKKGDSFYEETNGLHSSARNNHPIAPAKLLVFFLAEKGKPTSVPEKK</sequence>
<dbReference type="PANTHER" id="PTHR38599">
    <property type="entry name" value="CUPIN DOMAIN PROTEIN (AFU_ORTHOLOGUE AFUA_3G13620)"/>
    <property type="match status" value="1"/>
</dbReference>
<keyword evidence="1" id="KW-0732">Signal</keyword>
<dbReference type="RefSeq" id="WP_167210336.1">
    <property type="nucleotide sequence ID" value="NZ_CP050063.1"/>
</dbReference>
<dbReference type="AlphaFoldDB" id="A0A6G9APR6"/>
<name>A0A6G9APR6_9BACT</name>
<dbReference type="SUPFAM" id="SSF51182">
    <property type="entry name" value="RmlC-like cupins"/>
    <property type="match status" value="1"/>
</dbReference>
<feature type="signal peptide" evidence="1">
    <location>
        <begin position="1"/>
        <end position="21"/>
    </location>
</feature>
<dbReference type="Gene3D" id="2.60.120.10">
    <property type="entry name" value="Jelly Rolls"/>
    <property type="match status" value="1"/>
</dbReference>
<feature type="chain" id="PRO_5026039893" evidence="1">
    <location>
        <begin position="22"/>
        <end position="142"/>
    </location>
</feature>
<organism evidence="3 4">
    <name type="scientific">Spirosoma aureum</name>
    <dbReference type="NCBI Taxonomy" id="2692134"/>
    <lineage>
        <taxon>Bacteria</taxon>
        <taxon>Pseudomonadati</taxon>
        <taxon>Bacteroidota</taxon>
        <taxon>Cytophagia</taxon>
        <taxon>Cytophagales</taxon>
        <taxon>Cytophagaceae</taxon>
        <taxon>Spirosoma</taxon>
    </lineage>
</organism>
<evidence type="ECO:0000259" key="2">
    <source>
        <dbReference type="Pfam" id="PF07883"/>
    </source>
</evidence>
<keyword evidence="4" id="KW-1185">Reference proteome</keyword>
<dbReference type="Pfam" id="PF07883">
    <property type="entry name" value="Cupin_2"/>
    <property type="match status" value="1"/>
</dbReference>
<dbReference type="InterPro" id="IPR013096">
    <property type="entry name" value="Cupin_2"/>
</dbReference>
<feature type="domain" description="Cupin type-2" evidence="2">
    <location>
        <begin position="58"/>
        <end position="127"/>
    </location>
</feature>
<dbReference type="KEGG" id="spib:G8759_17970"/>
<evidence type="ECO:0000313" key="4">
    <source>
        <dbReference type="Proteomes" id="UP000501802"/>
    </source>
</evidence>
<evidence type="ECO:0000256" key="1">
    <source>
        <dbReference type="SAM" id="SignalP"/>
    </source>
</evidence>
<dbReference type="InterPro" id="IPR011051">
    <property type="entry name" value="RmlC_Cupin_sf"/>
</dbReference>
<dbReference type="PANTHER" id="PTHR38599:SF1">
    <property type="entry name" value="CUPIN DOMAIN PROTEIN (AFU_ORTHOLOGUE AFUA_3G13620)"/>
    <property type="match status" value="1"/>
</dbReference>